<evidence type="ECO:0000256" key="5">
    <source>
        <dbReference type="PROSITE-ProRule" id="PRU00024"/>
    </source>
</evidence>
<dbReference type="InterPro" id="IPR017907">
    <property type="entry name" value="Znf_RING_CS"/>
</dbReference>
<dbReference type="PROSITE" id="PS50119">
    <property type="entry name" value="ZF_BBOX"/>
    <property type="match status" value="2"/>
</dbReference>
<dbReference type="InterPro" id="IPR000315">
    <property type="entry name" value="Znf_B-box"/>
</dbReference>
<feature type="domain" description="B box-type" evidence="7">
    <location>
        <begin position="93"/>
        <end position="140"/>
    </location>
</feature>
<dbReference type="InterPro" id="IPR001841">
    <property type="entry name" value="Znf_RING"/>
</dbReference>
<dbReference type="InterPro" id="IPR047153">
    <property type="entry name" value="TRIM45/56/19-like"/>
</dbReference>
<gene>
    <name evidence="8" type="ORF">OFUS_LOCUS8641</name>
</gene>
<reference evidence="8" key="1">
    <citation type="submission" date="2022-03" db="EMBL/GenBank/DDBJ databases">
        <authorList>
            <person name="Martin C."/>
        </authorList>
    </citation>
    <scope>NUCLEOTIDE SEQUENCE</scope>
</reference>
<dbReference type="InterPro" id="IPR011042">
    <property type="entry name" value="6-blade_b-propeller_TolB-like"/>
</dbReference>
<dbReference type="SUPFAM" id="SSF101898">
    <property type="entry name" value="NHL repeat"/>
    <property type="match status" value="1"/>
</dbReference>
<dbReference type="AlphaFoldDB" id="A0A8S4NKK3"/>
<dbReference type="InterPro" id="IPR027370">
    <property type="entry name" value="Znf-RING_euk"/>
</dbReference>
<dbReference type="Gene3D" id="4.10.830.40">
    <property type="match status" value="1"/>
</dbReference>
<evidence type="ECO:0000259" key="6">
    <source>
        <dbReference type="PROSITE" id="PS50089"/>
    </source>
</evidence>
<dbReference type="Gene3D" id="3.30.160.60">
    <property type="entry name" value="Classic Zinc Finger"/>
    <property type="match status" value="1"/>
</dbReference>
<keyword evidence="3 5" id="KW-0863">Zinc-finger</keyword>
<evidence type="ECO:0000313" key="8">
    <source>
        <dbReference type="EMBL" id="CAH1782164.1"/>
    </source>
</evidence>
<keyword evidence="2" id="KW-0479">Metal-binding</keyword>
<dbReference type="SUPFAM" id="SSF57845">
    <property type="entry name" value="B-box zinc-binding domain"/>
    <property type="match status" value="1"/>
</dbReference>
<dbReference type="SUPFAM" id="SSF57850">
    <property type="entry name" value="RING/U-box"/>
    <property type="match status" value="1"/>
</dbReference>
<organism evidence="8 9">
    <name type="scientific">Owenia fusiformis</name>
    <name type="common">Polychaete worm</name>
    <dbReference type="NCBI Taxonomy" id="6347"/>
    <lineage>
        <taxon>Eukaryota</taxon>
        <taxon>Metazoa</taxon>
        <taxon>Spiralia</taxon>
        <taxon>Lophotrochozoa</taxon>
        <taxon>Annelida</taxon>
        <taxon>Polychaeta</taxon>
        <taxon>Sedentaria</taxon>
        <taxon>Canalipalpata</taxon>
        <taxon>Sabellida</taxon>
        <taxon>Oweniida</taxon>
        <taxon>Oweniidae</taxon>
        <taxon>Owenia</taxon>
    </lineage>
</organism>
<proteinExistence type="predicted"/>
<keyword evidence="4" id="KW-0862">Zinc</keyword>
<dbReference type="InterPro" id="IPR013083">
    <property type="entry name" value="Znf_RING/FYVE/PHD"/>
</dbReference>
<dbReference type="OrthoDB" id="6048873at2759"/>
<accession>A0A8S4NKK3</accession>
<dbReference type="SMART" id="SM00184">
    <property type="entry name" value="RING"/>
    <property type="match status" value="1"/>
</dbReference>
<evidence type="ECO:0000256" key="2">
    <source>
        <dbReference type="ARBA" id="ARBA00022723"/>
    </source>
</evidence>
<sequence length="624" mass="70314">QDEETYREVLTCPICLELLTDPKVTPCMHTICCGCLDKWINQKGQGKCPCPVCTIEFEPPTGGAKGLKGNYILNDMLDTLRRRLKKESDSTIRHCDICLNEDEKVKATSKCIDCDQYICKECTRVHSNIKALKDHKVIQITGDDRKDTSALLEMIPKRMKFCTSHPDEQFKFYCRSCNEVLCRDCCITTHSGHKCENLNENVKQDMKNIRSLIQISLQREENVNAVIQEMNDYKEKIERNASDMKTKITKDRQAQHELIDKYYNGEEAKVERFKSEGLKKVDAHISSLQMQNGITVSTRHLLDTQQQYGHPAEIINMRKEITKKTEEWSQPQELDFDSKFKLTYTYGTSKTPGLQFGQVSSLKNIIKENIKIEKDVAPFKDENIELHDLAILDNGEIVTAHAKDGINIIDPVTHEQKLHVTMDCSYVASAPNNQIAALDSESCTLKLVDNNGNIDTTMPYMAWSVAATPDGTLIAYFGGKISLMNSQTKTLINTLSVNNDFLPPCIAVNSRNEIILSFYSNNSLEVIGPQGDTLIQYEGLKKQAQLQHPWGTCTDPFDNIIVASYGTNSVHLLNSHGKFIKLLVTKEDNIVGPSGVVVDKQGRLIVGTSIGKLYYISYLESCAN</sequence>
<evidence type="ECO:0000256" key="1">
    <source>
        <dbReference type="ARBA" id="ARBA00022553"/>
    </source>
</evidence>
<dbReference type="Gene3D" id="2.120.10.30">
    <property type="entry name" value="TolB, C-terminal domain"/>
    <property type="match status" value="1"/>
</dbReference>
<dbReference type="EMBL" id="CAIIXF020000004">
    <property type="protein sequence ID" value="CAH1782164.1"/>
    <property type="molecule type" value="Genomic_DNA"/>
</dbReference>
<dbReference type="Pfam" id="PF00643">
    <property type="entry name" value="zf-B_box"/>
    <property type="match status" value="1"/>
</dbReference>
<dbReference type="PANTHER" id="PTHR25462">
    <property type="entry name" value="BONUS, ISOFORM C-RELATED"/>
    <property type="match status" value="1"/>
</dbReference>
<keyword evidence="9" id="KW-1185">Reference proteome</keyword>
<evidence type="ECO:0000313" key="9">
    <source>
        <dbReference type="Proteomes" id="UP000749559"/>
    </source>
</evidence>
<dbReference type="PROSITE" id="PS50089">
    <property type="entry name" value="ZF_RING_2"/>
    <property type="match status" value="1"/>
</dbReference>
<dbReference type="SMART" id="SM00336">
    <property type="entry name" value="BBOX"/>
    <property type="match status" value="2"/>
</dbReference>
<feature type="domain" description="B box-type" evidence="7">
    <location>
        <begin position="157"/>
        <end position="198"/>
    </location>
</feature>
<comment type="caution">
    <text evidence="8">The sequence shown here is derived from an EMBL/GenBank/DDBJ whole genome shotgun (WGS) entry which is preliminary data.</text>
</comment>
<evidence type="ECO:0000256" key="3">
    <source>
        <dbReference type="ARBA" id="ARBA00022771"/>
    </source>
</evidence>
<evidence type="ECO:0000256" key="4">
    <source>
        <dbReference type="ARBA" id="ARBA00022833"/>
    </source>
</evidence>
<dbReference type="Pfam" id="PF13445">
    <property type="entry name" value="zf-RING_UBOX"/>
    <property type="match status" value="1"/>
</dbReference>
<protein>
    <recommendedName>
        <fullName evidence="10">Tripartite motif-containing protein 2</fullName>
    </recommendedName>
</protein>
<evidence type="ECO:0008006" key="10">
    <source>
        <dbReference type="Google" id="ProtNLM"/>
    </source>
</evidence>
<dbReference type="CDD" id="cd19757">
    <property type="entry name" value="Bbox1"/>
    <property type="match status" value="1"/>
</dbReference>
<evidence type="ECO:0000259" key="7">
    <source>
        <dbReference type="PROSITE" id="PS50119"/>
    </source>
</evidence>
<dbReference type="Gene3D" id="3.30.40.10">
    <property type="entry name" value="Zinc/RING finger domain, C3HC4 (zinc finger)"/>
    <property type="match status" value="1"/>
</dbReference>
<keyword evidence="1" id="KW-0597">Phosphoprotein</keyword>
<dbReference type="PROSITE" id="PS00518">
    <property type="entry name" value="ZF_RING_1"/>
    <property type="match status" value="1"/>
</dbReference>
<name>A0A8S4NKK3_OWEFU</name>
<feature type="domain" description="RING-type" evidence="6">
    <location>
        <begin position="12"/>
        <end position="54"/>
    </location>
</feature>
<dbReference type="Proteomes" id="UP000749559">
    <property type="component" value="Unassembled WGS sequence"/>
</dbReference>
<dbReference type="PANTHER" id="PTHR25462:SF296">
    <property type="entry name" value="MEIOTIC P26, ISOFORM F"/>
    <property type="match status" value="1"/>
</dbReference>
<feature type="non-terminal residue" evidence="8">
    <location>
        <position position="1"/>
    </location>
</feature>
<dbReference type="GO" id="GO:0008270">
    <property type="term" value="F:zinc ion binding"/>
    <property type="evidence" value="ECO:0007669"/>
    <property type="project" value="UniProtKB-KW"/>
</dbReference>